<accession>A0ACB7TR62</accession>
<sequence length="99" mass="10765">MLHDARRQRPWSGGPEEQRARQRPGCSRHAGGQLLVVVSRLLRSLACIVARAHTLVDCGCVSPTKFPVAHVDPRLANAASSHTLSPLRVLAFSDDTAFN</sequence>
<comment type="caution">
    <text evidence="1">The sequence shown here is derived from an EMBL/GenBank/DDBJ whole genome shotgun (WGS) entry which is preliminary data.</text>
</comment>
<keyword evidence="2" id="KW-1185">Reference proteome</keyword>
<organism evidence="1 2">
    <name type="scientific">Hyalomma asiaticum</name>
    <name type="common">Tick</name>
    <dbReference type="NCBI Taxonomy" id="266040"/>
    <lineage>
        <taxon>Eukaryota</taxon>
        <taxon>Metazoa</taxon>
        <taxon>Ecdysozoa</taxon>
        <taxon>Arthropoda</taxon>
        <taxon>Chelicerata</taxon>
        <taxon>Arachnida</taxon>
        <taxon>Acari</taxon>
        <taxon>Parasitiformes</taxon>
        <taxon>Ixodida</taxon>
        <taxon>Ixodoidea</taxon>
        <taxon>Ixodidae</taxon>
        <taxon>Hyalomminae</taxon>
        <taxon>Hyalomma</taxon>
    </lineage>
</organism>
<protein>
    <submittedName>
        <fullName evidence="1">Uncharacterized protein</fullName>
    </submittedName>
</protein>
<reference evidence="1" key="1">
    <citation type="submission" date="2020-05" db="EMBL/GenBank/DDBJ databases">
        <title>Large-scale comparative analyses of tick genomes elucidate their genetic diversity and vector capacities.</title>
        <authorList>
            <person name="Jia N."/>
            <person name="Wang J."/>
            <person name="Shi W."/>
            <person name="Du L."/>
            <person name="Sun Y."/>
            <person name="Zhan W."/>
            <person name="Jiang J."/>
            <person name="Wang Q."/>
            <person name="Zhang B."/>
            <person name="Ji P."/>
            <person name="Sakyi L.B."/>
            <person name="Cui X."/>
            <person name="Yuan T."/>
            <person name="Jiang B."/>
            <person name="Yang W."/>
            <person name="Lam T.T.-Y."/>
            <person name="Chang Q."/>
            <person name="Ding S."/>
            <person name="Wang X."/>
            <person name="Zhu J."/>
            <person name="Ruan X."/>
            <person name="Zhao L."/>
            <person name="Wei J."/>
            <person name="Que T."/>
            <person name="Du C."/>
            <person name="Cheng J."/>
            <person name="Dai P."/>
            <person name="Han X."/>
            <person name="Huang E."/>
            <person name="Gao Y."/>
            <person name="Liu J."/>
            <person name="Shao H."/>
            <person name="Ye R."/>
            <person name="Li L."/>
            <person name="Wei W."/>
            <person name="Wang X."/>
            <person name="Wang C."/>
            <person name="Yang T."/>
            <person name="Huo Q."/>
            <person name="Li W."/>
            <person name="Guo W."/>
            <person name="Chen H."/>
            <person name="Zhou L."/>
            <person name="Ni X."/>
            <person name="Tian J."/>
            <person name="Zhou Y."/>
            <person name="Sheng Y."/>
            <person name="Liu T."/>
            <person name="Pan Y."/>
            <person name="Xia L."/>
            <person name="Li J."/>
            <person name="Zhao F."/>
            <person name="Cao W."/>
        </authorList>
    </citation>
    <scope>NUCLEOTIDE SEQUENCE</scope>
    <source>
        <strain evidence="1">Hyas-2018</strain>
    </source>
</reference>
<dbReference type="EMBL" id="CM023481">
    <property type="protein sequence ID" value="KAH6948746.1"/>
    <property type="molecule type" value="Genomic_DNA"/>
</dbReference>
<evidence type="ECO:0000313" key="2">
    <source>
        <dbReference type="Proteomes" id="UP000821845"/>
    </source>
</evidence>
<gene>
    <name evidence="1" type="ORF">HPB50_026104</name>
</gene>
<name>A0ACB7TR62_HYAAI</name>
<dbReference type="Proteomes" id="UP000821845">
    <property type="component" value="Chromosome 1"/>
</dbReference>
<evidence type="ECO:0000313" key="1">
    <source>
        <dbReference type="EMBL" id="KAH6948746.1"/>
    </source>
</evidence>
<proteinExistence type="predicted"/>